<evidence type="ECO:0000313" key="2">
    <source>
        <dbReference type="Proteomes" id="UP000467840"/>
    </source>
</evidence>
<accession>A0A6A6LBV6</accession>
<dbReference type="EMBL" id="JAAGAX010000012">
    <property type="protein sequence ID" value="KAF2297099.1"/>
    <property type="molecule type" value="Genomic_DNA"/>
</dbReference>
<reference evidence="1 2" key="1">
    <citation type="journal article" date="2020" name="Mol. Plant">
        <title>The Chromosome-Based Rubber Tree Genome Provides New Insights into Spurge Genome Evolution and Rubber Biosynthesis.</title>
        <authorList>
            <person name="Liu J."/>
            <person name="Shi C."/>
            <person name="Shi C.C."/>
            <person name="Li W."/>
            <person name="Zhang Q.J."/>
            <person name="Zhang Y."/>
            <person name="Li K."/>
            <person name="Lu H.F."/>
            <person name="Shi C."/>
            <person name="Zhu S.T."/>
            <person name="Xiao Z.Y."/>
            <person name="Nan H."/>
            <person name="Yue Y."/>
            <person name="Zhu X.G."/>
            <person name="Wu Y."/>
            <person name="Hong X.N."/>
            <person name="Fan G.Y."/>
            <person name="Tong Y."/>
            <person name="Zhang D."/>
            <person name="Mao C.L."/>
            <person name="Liu Y.L."/>
            <person name="Hao S.J."/>
            <person name="Liu W.Q."/>
            <person name="Lv M.Q."/>
            <person name="Zhang H.B."/>
            <person name="Liu Y."/>
            <person name="Hu-Tang G.R."/>
            <person name="Wang J.P."/>
            <person name="Wang J.H."/>
            <person name="Sun Y.H."/>
            <person name="Ni S.B."/>
            <person name="Chen W.B."/>
            <person name="Zhang X.C."/>
            <person name="Jiao Y.N."/>
            <person name="Eichler E.E."/>
            <person name="Li G.H."/>
            <person name="Liu X."/>
            <person name="Gao L.Z."/>
        </authorList>
    </citation>
    <scope>NUCLEOTIDE SEQUENCE [LARGE SCALE GENOMIC DNA]</scope>
    <source>
        <strain evidence="2">cv. GT1</strain>
        <tissue evidence="1">Leaf</tissue>
    </source>
</reference>
<evidence type="ECO:0000313" key="1">
    <source>
        <dbReference type="EMBL" id="KAF2297099.1"/>
    </source>
</evidence>
<sequence>MYGDERWRCVLFGSSGSRIWAYDPPQLGIGGEVDVYVKHLTVDELRREFGRESEDMQRKSKWVVLEEIDEDLGHYGVDDASPSEVDIGNNGANVRGNEVESGRLNEAEGEYVVAHGISQCEEKKETGSDEMISKINLEAFDKFTMAAKNFDDFFNSRMEENFHAQTVAEDQVNDDVITEDGREEQLDPIWSLNGIIAKIKVDFSFTIDPVKAWEVREFALRTINGDEVEQYRTVGWDPFGSFGFKVNCLLLDDASNAKWDEAYFVSTQKHYINSQSITYN</sequence>
<gene>
    <name evidence="1" type="ORF">GH714_017214</name>
</gene>
<comment type="caution">
    <text evidence="1">The sequence shown here is derived from an EMBL/GenBank/DDBJ whole genome shotgun (WGS) entry which is preliminary data.</text>
</comment>
<dbReference type="AlphaFoldDB" id="A0A6A6LBV6"/>
<dbReference type="Proteomes" id="UP000467840">
    <property type="component" value="Chromosome 18"/>
</dbReference>
<keyword evidence="2" id="KW-1185">Reference proteome</keyword>
<proteinExistence type="predicted"/>
<organism evidence="1 2">
    <name type="scientific">Hevea brasiliensis</name>
    <name type="common">Para rubber tree</name>
    <name type="synonym">Siphonia brasiliensis</name>
    <dbReference type="NCBI Taxonomy" id="3981"/>
    <lineage>
        <taxon>Eukaryota</taxon>
        <taxon>Viridiplantae</taxon>
        <taxon>Streptophyta</taxon>
        <taxon>Embryophyta</taxon>
        <taxon>Tracheophyta</taxon>
        <taxon>Spermatophyta</taxon>
        <taxon>Magnoliopsida</taxon>
        <taxon>eudicotyledons</taxon>
        <taxon>Gunneridae</taxon>
        <taxon>Pentapetalae</taxon>
        <taxon>rosids</taxon>
        <taxon>fabids</taxon>
        <taxon>Malpighiales</taxon>
        <taxon>Euphorbiaceae</taxon>
        <taxon>Crotonoideae</taxon>
        <taxon>Micrandreae</taxon>
        <taxon>Hevea</taxon>
    </lineage>
</organism>
<name>A0A6A6LBV6_HEVBR</name>
<protein>
    <submittedName>
        <fullName evidence="1">Uncharacterized protein</fullName>
    </submittedName>
</protein>